<dbReference type="CDD" id="cd03378">
    <property type="entry name" value="beta_CA_cladeC"/>
    <property type="match status" value="1"/>
</dbReference>
<evidence type="ECO:0000256" key="4">
    <source>
        <dbReference type="ARBA" id="ARBA00023239"/>
    </source>
</evidence>
<name>A0A9N8DS51_9STRA</name>
<keyword evidence="3 6" id="KW-0862">Zinc</keyword>
<comment type="caution">
    <text evidence="10">The sequence shown here is derived from an EMBL/GenBank/DDBJ whole genome shotgun (WGS) entry which is preliminary data.</text>
</comment>
<evidence type="ECO:0000256" key="2">
    <source>
        <dbReference type="ARBA" id="ARBA00012925"/>
    </source>
</evidence>
<dbReference type="SUPFAM" id="SSF53056">
    <property type="entry name" value="beta-carbonic anhydrase, cab"/>
    <property type="match status" value="1"/>
</dbReference>
<keyword evidence="8" id="KW-0472">Membrane</keyword>
<sequence>MKVISLFVVAGLLLVLATAAASAPEDPHSTMNSSNHNNLAEMALIAGVAAAISAFVVHRLSSNNQKESTPYPYPGTFLQSGRTQTGTEETMVLQSRGWSMEEALSKAKEGSQKAKEKAPLQVLLSLQKGNSRFWTGAATRPEVSAFERRALIKQQFPSTAVLGCSDSRVPVEIVFDQGLGDMFVVRVAGNCLGPTTCASLEYAIHHLQVKVVLVMGHEGCGAIQAARLPLEKIQNESKSLSEILQKIKAGLQDDHLSNIVDARARDRELVAMNVRNQIQQLVQDPQIMDKVNGGNLIIVGAFYEISSGIVDFFMQVSKPDGSMKPSTGVQSRYDPETKEIIFA</sequence>
<feature type="binding site" evidence="6">
    <location>
        <position position="220"/>
    </location>
    <ligand>
        <name>Zn(2+)</name>
        <dbReference type="ChEBI" id="CHEBI:29105"/>
    </ligand>
</feature>
<comment type="catalytic activity">
    <reaction evidence="5 7">
        <text>hydrogencarbonate + H(+) = CO2 + H2O</text>
        <dbReference type="Rhea" id="RHEA:10748"/>
        <dbReference type="ChEBI" id="CHEBI:15377"/>
        <dbReference type="ChEBI" id="CHEBI:15378"/>
        <dbReference type="ChEBI" id="CHEBI:16526"/>
        <dbReference type="ChEBI" id="CHEBI:17544"/>
        <dbReference type="EC" id="4.2.1.1"/>
    </reaction>
</comment>
<keyword evidence="9" id="KW-0732">Signal</keyword>
<proteinExistence type="inferred from homology"/>
<feature type="transmembrane region" description="Helical" evidence="8">
    <location>
        <begin position="38"/>
        <end position="57"/>
    </location>
</feature>
<dbReference type="InterPro" id="IPR036874">
    <property type="entry name" value="Carbonic_anhydrase_sf"/>
</dbReference>
<dbReference type="GO" id="GO:0008270">
    <property type="term" value="F:zinc ion binding"/>
    <property type="evidence" value="ECO:0007669"/>
    <property type="project" value="UniProtKB-UniRule"/>
</dbReference>
<evidence type="ECO:0000256" key="1">
    <source>
        <dbReference type="ARBA" id="ARBA00006217"/>
    </source>
</evidence>
<dbReference type="GO" id="GO:0004089">
    <property type="term" value="F:carbonate dehydratase activity"/>
    <property type="evidence" value="ECO:0007669"/>
    <property type="project" value="UniProtKB-UniRule"/>
</dbReference>
<dbReference type="InterPro" id="IPR015892">
    <property type="entry name" value="Carbonic_anhydrase_CS"/>
</dbReference>
<protein>
    <recommendedName>
        <fullName evidence="2 7">Carbonic anhydrase</fullName>
        <ecNumber evidence="2 7">4.2.1.1</ecNumber>
    </recommendedName>
    <alternativeName>
        <fullName evidence="7">Carbonate dehydratase</fullName>
    </alternativeName>
</protein>
<accession>A0A9N8DS51</accession>
<dbReference type="InterPro" id="IPR001765">
    <property type="entry name" value="Carbonic_anhydrase"/>
</dbReference>
<feature type="signal peptide" evidence="9">
    <location>
        <begin position="1"/>
        <end position="21"/>
    </location>
</feature>
<dbReference type="Proteomes" id="UP001153069">
    <property type="component" value="Unassembled WGS sequence"/>
</dbReference>
<keyword evidence="6" id="KW-0479">Metal-binding</keyword>
<dbReference type="Pfam" id="PF00484">
    <property type="entry name" value="Pro_CA"/>
    <property type="match status" value="1"/>
</dbReference>
<reference evidence="10" key="1">
    <citation type="submission" date="2020-06" db="EMBL/GenBank/DDBJ databases">
        <authorList>
            <consortium name="Plant Systems Biology data submission"/>
        </authorList>
    </citation>
    <scope>NUCLEOTIDE SEQUENCE</scope>
    <source>
        <strain evidence="10">D6</strain>
    </source>
</reference>
<dbReference type="EC" id="4.2.1.1" evidence="2 7"/>
<dbReference type="PROSITE" id="PS00705">
    <property type="entry name" value="PROK_CO2_ANHYDRASE_2"/>
    <property type="match status" value="1"/>
</dbReference>
<keyword evidence="8" id="KW-1133">Transmembrane helix</keyword>
<dbReference type="PANTHER" id="PTHR11002">
    <property type="entry name" value="CARBONIC ANHYDRASE"/>
    <property type="match status" value="1"/>
</dbReference>
<evidence type="ECO:0000256" key="3">
    <source>
        <dbReference type="ARBA" id="ARBA00022833"/>
    </source>
</evidence>
<evidence type="ECO:0000256" key="9">
    <source>
        <dbReference type="SAM" id="SignalP"/>
    </source>
</evidence>
<dbReference type="Gene3D" id="3.40.1050.10">
    <property type="entry name" value="Carbonic anhydrase"/>
    <property type="match status" value="1"/>
</dbReference>
<dbReference type="SMART" id="SM00947">
    <property type="entry name" value="Pro_CA"/>
    <property type="match status" value="1"/>
</dbReference>
<feature type="chain" id="PRO_5040342090" description="Carbonic anhydrase" evidence="9">
    <location>
        <begin position="22"/>
        <end position="343"/>
    </location>
</feature>
<feature type="binding site" evidence="6">
    <location>
        <position position="217"/>
    </location>
    <ligand>
        <name>Zn(2+)</name>
        <dbReference type="ChEBI" id="CHEBI:29105"/>
    </ligand>
</feature>
<evidence type="ECO:0000256" key="6">
    <source>
        <dbReference type="PIRSR" id="PIRSR601765-1"/>
    </source>
</evidence>
<keyword evidence="11" id="KW-1185">Reference proteome</keyword>
<evidence type="ECO:0000256" key="8">
    <source>
        <dbReference type="SAM" id="Phobius"/>
    </source>
</evidence>
<keyword evidence="4 7" id="KW-0456">Lyase</keyword>
<keyword evidence="8" id="KW-0812">Transmembrane</keyword>
<gene>
    <name evidence="10" type="ORF">SEMRO_241_G096430.1</name>
</gene>
<dbReference type="EMBL" id="CAICTM010000240">
    <property type="protein sequence ID" value="CAB9505730.1"/>
    <property type="molecule type" value="Genomic_DNA"/>
</dbReference>
<evidence type="ECO:0000256" key="7">
    <source>
        <dbReference type="RuleBase" id="RU003956"/>
    </source>
</evidence>
<dbReference type="PANTHER" id="PTHR11002:SF79">
    <property type="entry name" value="CARBONIC ANHYDRASE 2"/>
    <property type="match status" value="1"/>
</dbReference>
<dbReference type="GO" id="GO:0015976">
    <property type="term" value="P:carbon utilization"/>
    <property type="evidence" value="ECO:0007669"/>
    <property type="project" value="InterPro"/>
</dbReference>
<evidence type="ECO:0000313" key="10">
    <source>
        <dbReference type="EMBL" id="CAB9505730.1"/>
    </source>
</evidence>
<evidence type="ECO:0000313" key="11">
    <source>
        <dbReference type="Proteomes" id="UP001153069"/>
    </source>
</evidence>
<feature type="binding site" evidence="6">
    <location>
        <position position="164"/>
    </location>
    <ligand>
        <name>Zn(2+)</name>
        <dbReference type="ChEBI" id="CHEBI:29105"/>
    </ligand>
</feature>
<feature type="binding site" evidence="6">
    <location>
        <position position="166"/>
    </location>
    <ligand>
        <name>Zn(2+)</name>
        <dbReference type="ChEBI" id="CHEBI:29105"/>
    </ligand>
</feature>
<comment type="cofactor">
    <cofactor evidence="6">
        <name>Zn(2+)</name>
        <dbReference type="ChEBI" id="CHEBI:29105"/>
    </cofactor>
    <text evidence="6">Binds 1 zinc ion per subunit.</text>
</comment>
<evidence type="ECO:0000256" key="5">
    <source>
        <dbReference type="ARBA" id="ARBA00048348"/>
    </source>
</evidence>
<comment type="similarity">
    <text evidence="1 7">Belongs to the beta-class carbonic anhydrase family.</text>
</comment>
<dbReference type="AlphaFoldDB" id="A0A9N8DS51"/>
<organism evidence="10 11">
    <name type="scientific">Seminavis robusta</name>
    <dbReference type="NCBI Taxonomy" id="568900"/>
    <lineage>
        <taxon>Eukaryota</taxon>
        <taxon>Sar</taxon>
        <taxon>Stramenopiles</taxon>
        <taxon>Ochrophyta</taxon>
        <taxon>Bacillariophyta</taxon>
        <taxon>Bacillariophyceae</taxon>
        <taxon>Bacillariophycidae</taxon>
        <taxon>Naviculales</taxon>
        <taxon>Naviculaceae</taxon>
        <taxon>Seminavis</taxon>
    </lineage>
</organism>
<dbReference type="OrthoDB" id="10248475at2759"/>
<comment type="function">
    <text evidence="7">Reversible hydration of carbon dioxide.</text>
</comment>